<dbReference type="Pfam" id="PF00191">
    <property type="entry name" value="Annexin"/>
    <property type="match status" value="3"/>
</dbReference>
<dbReference type="InterPro" id="IPR001464">
    <property type="entry name" value="Annexin"/>
</dbReference>
<evidence type="ECO:0000256" key="4">
    <source>
        <dbReference type="ARBA" id="ARBA00023216"/>
    </source>
</evidence>
<dbReference type="GO" id="GO:0005634">
    <property type="term" value="C:nucleus"/>
    <property type="evidence" value="ECO:0007669"/>
    <property type="project" value="TreeGrafter"/>
</dbReference>
<dbReference type="GO" id="GO:0032509">
    <property type="term" value="P:endosome transport via multivesicular body sorting pathway"/>
    <property type="evidence" value="ECO:0007669"/>
    <property type="project" value="TreeGrafter"/>
</dbReference>
<dbReference type="PROSITE" id="PS51897">
    <property type="entry name" value="ANNEXIN_2"/>
    <property type="match status" value="3"/>
</dbReference>
<dbReference type="EMBL" id="BFEA01000324">
    <property type="protein sequence ID" value="GBG79638.1"/>
    <property type="molecule type" value="Genomic_DNA"/>
</dbReference>
<proteinExistence type="inferred from homology"/>
<accession>A0A388LBF7</accession>
<keyword evidence="8" id="KW-1185">Reference proteome</keyword>
<evidence type="ECO:0000256" key="3">
    <source>
        <dbReference type="ARBA" id="ARBA00022837"/>
    </source>
</evidence>
<dbReference type="AlphaFoldDB" id="A0A388LBF7"/>
<evidence type="ECO:0000256" key="5">
    <source>
        <dbReference type="ARBA" id="ARBA00023302"/>
    </source>
</evidence>
<dbReference type="GO" id="GO:0012506">
    <property type="term" value="C:vesicle membrane"/>
    <property type="evidence" value="ECO:0007669"/>
    <property type="project" value="TreeGrafter"/>
</dbReference>
<reference evidence="7 8" key="1">
    <citation type="journal article" date="2018" name="Cell">
        <title>The Chara Genome: Secondary Complexity and Implications for Plant Terrestrialization.</title>
        <authorList>
            <person name="Nishiyama T."/>
            <person name="Sakayama H."/>
            <person name="Vries J.D."/>
            <person name="Buschmann H."/>
            <person name="Saint-Marcoux D."/>
            <person name="Ullrich K.K."/>
            <person name="Haas F.B."/>
            <person name="Vanderstraeten L."/>
            <person name="Becker D."/>
            <person name="Lang D."/>
            <person name="Vosolsobe S."/>
            <person name="Rombauts S."/>
            <person name="Wilhelmsson P.K.I."/>
            <person name="Janitza P."/>
            <person name="Kern R."/>
            <person name="Heyl A."/>
            <person name="Rumpler F."/>
            <person name="Villalobos L.I.A.C."/>
            <person name="Clay J.M."/>
            <person name="Skokan R."/>
            <person name="Toyoda A."/>
            <person name="Suzuki Y."/>
            <person name="Kagoshima H."/>
            <person name="Schijlen E."/>
            <person name="Tajeshwar N."/>
            <person name="Catarino B."/>
            <person name="Hetherington A.J."/>
            <person name="Saltykova A."/>
            <person name="Bonnot C."/>
            <person name="Breuninger H."/>
            <person name="Symeonidi A."/>
            <person name="Radhakrishnan G.V."/>
            <person name="Van Nieuwerburgh F."/>
            <person name="Deforce D."/>
            <person name="Chang C."/>
            <person name="Karol K.G."/>
            <person name="Hedrich R."/>
            <person name="Ulvskov P."/>
            <person name="Glockner G."/>
            <person name="Delwiche C.F."/>
            <person name="Petrasek J."/>
            <person name="Van de Peer Y."/>
            <person name="Friml J."/>
            <person name="Beilby M."/>
            <person name="Dolan L."/>
            <person name="Kohara Y."/>
            <person name="Sugano S."/>
            <person name="Fujiyama A."/>
            <person name="Delaux P.-M."/>
            <person name="Quint M."/>
            <person name="TheiBen G."/>
            <person name="Hagemann M."/>
            <person name="Harholt J."/>
            <person name="Dunand C."/>
            <person name="Zachgo S."/>
            <person name="Langdale J."/>
            <person name="Maumus F."/>
            <person name="Straeten D.V.D."/>
            <person name="Gould S.B."/>
            <person name="Rensing S.A."/>
        </authorList>
    </citation>
    <scope>NUCLEOTIDE SEQUENCE [LARGE SCALE GENOMIC DNA]</scope>
    <source>
        <strain evidence="7 8">S276</strain>
    </source>
</reference>
<evidence type="ECO:0000313" key="7">
    <source>
        <dbReference type="EMBL" id="GBG79638.1"/>
    </source>
</evidence>
<dbReference type="Gramene" id="GBG79638">
    <property type="protein sequence ID" value="GBG79638"/>
    <property type="gene ID" value="CBR_g29787"/>
</dbReference>
<dbReference type="GO" id="GO:0005886">
    <property type="term" value="C:plasma membrane"/>
    <property type="evidence" value="ECO:0007669"/>
    <property type="project" value="TreeGrafter"/>
</dbReference>
<dbReference type="SMART" id="SM00335">
    <property type="entry name" value="ANX"/>
    <property type="match status" value="3"/>
</dbReference>
<dbReference type="GO" id="GO:0005737">
    <property type="term" value="C:cytoplasm"/>
    <property type="evidence" value="ECO:0007669"/>
    <property type="project" value="TreeGrafter"/>
</dbReference>
<keyword evidence="4 6" id="KW-0041">Annexin</keyword>
<dbReference type="Proteomes" id="UP000265515">
    <property type="component" value="Unassembled WGS sequence"/>
</dbReference>
<keyword evidence="5 6" id="KW-0111">Calcium/phospholipid-binding</keyword>
<evidence type="ECO:0000313" key="8">
    <source>
        <dbReference type="Proteomes" id="UP000265515"/>
    </source>
</evidence>
<dbReference type="SUPFAM" id="SSF47874">
    <property type="entry name" value="Annexin"/>
    <property type="match status" value="1"/>
</dbReference>
<keyword evidence="2 6" id="KW-0677">Repeat</keyword>
<dbReference type="PANTHER" id="PTHR10502:SF233">
    <property type="entry name" value="ANNEXIN B9"/>
    <property type="match status" value="1"/>
</dbReference>
<comment type="caution">
    <text evidence="7">The sequence shown here is derived from an EMBL/GenBank/DDBJ whole genome shotgun (WGS) entry which is preliminary data.</text>
</comment>
<evidence type="ECO:0000256" key="1">
    <source>
        <dbReference type="ARBA" id="ARBA00007831"/>
    </source>
</evidence>
<dbReference type="PANTHER" id="PTHR10502">
    <property type="entry name" value="ANNEXIN"/>
    <property type="match status" value="1"/>
</dbReference>
<evidence type="ECO:0000256" key="2">
    <source>
        <dbReference type="ARBA" id="ARBA00022737"/>
    </source>
</evidence>
<name>A0A388LBF7_CHABU</name>
<dbReference type="InterPro" id="IPR018502">
    <property type="entry name" value="Annexin_repeat"/>
</dbReference>
<keyword evidence="3 6" id="KW-0106">Calcium</keyword>
<dbReference type="OrthoDB" id="37886at2759"/>
<dbReference type="InterPro" id="IPR037104">
    <property type="entry name" value="Annexin_sf"/>
</dbReference>
<organism evidence="7 8">
    <name type="scientific">Chara braunii</name>
    <name type="common">Braun's stonewort</name>
    <dbReference type="NCBI Taxonomy" id="69332"/>
    <lineage>
        <taxon>Eukaryota</taxon>
        <taxon>Viridiplantae</taxon>
        <taxon>Streptophyta</taxon>
        <taxon>Charophyceae</taxon>
        <taxon>Charales</taxon>
        <taxon>Characeae</taxon>
        <taxon>Chara</taxon>
    </lineage>
</organism>
<dbReference type="GO" id="GO:0005509">
    <property type="term" value="F:calcium ion binding"/>
    <property type="evidence" value="ECO:0007669"/>
    <property type="project" value="InterPro"/>
</dbReference>
<dbReference type="STRING" id="69332.A0A388LBF7"/>
<dbReference type="OMA" id="FMENQEQ"/>
<dbReference type="PROSITE" id="PS00223">
    <property type="entry name" value="ANNEXIN_1"/>
    <property type="match status" value="2"/>
</dbReference>
<dbReference type="Gene3D" id="1.10.220.10">
    <property type="entry name" value="Annexin"/>
    <property type="match status" value="3"/>
</dbReference>
<dbReference type="InterPro" id="IPR018252">
    <property type="entry name" value="Annexin_repeat_CS"/>
</dbReference>
<gene>
    <name evidence="7" type="ORF">CBR_g29787</name>
</gene>
<comment type="domain">
    <text evidence="6">A pair of annexin repeats may form one binding site for calcium and phospholipid.</text>
</comment>
<dbReference type="PRINTS" id="PR00196">
    <property type="entry name" value="ANNEXIN"/>
</dbReference>
<sequence length="325" mass="36249">MATIVGVHGFNVEDDAQVLRDALQSLDTDLRDDGVNTLIRLGTERSWSQRDGIVAYIKDTHEEWVPEMIKEKVHDKCLRSGLLALFEPAPWRDAVWLHDAMAGLGTDEKKLVEIICTRTSPQLAAVSAVYEALYGKELQADVAGETGGWFRTLLVKLITSTRSTEPADEDRAHQLAQDIYDAGPGKWGTDENTFIDILTQESADMIKAVFEAYTSKFEGNIFEAIESEFSGKIKENLVYLCRTLLSIPQVFADEIEGDVQGLGTDESGLVRHLIARADMDLVDIKELYKEKHKKSLSERVKEDCSGDFLKLLLAVIKDPEVEASD</sequence>
<protein>
    <recommendedName>
        <fullName evidence="6">Annexin</fullName>
    </recommendedName>
</protein>
<dbReference type="FunFam" id="1.10.220.10:FF:000005">
    <property type="entry name" value="Annexin"/>
    <property type="match status" value="1"/>
</dbReference>
<dbReference type="FunFam" id="1.10.220.10:FF:000002">
    <property type="entry name" value="Annexin"/>
    <property type="match status" value="1"/>
</dbReference>
<comment type="similarity">
    <text evidence="1 6">Belongs to the annexin family.</text>
</comment>
<dbReference type="GO" id="GO:0001786">
    <property type="term" value="F:phosphatidylserine binding"/>
    <property type="evidence" value="ECO:0007669"/>
    <property type="project" value="TreeGrafter"/>
</dbReference>
<evidence type="ECO:0000256" key="6">
    <source>
        <dbReference type="RuleBase" id="RU003540"/>
    </source>
</evidence>
<dbReference type="GO" id="GO:0005544">
    <property type="term" value="F:calcium-dependent phospholipid binding"/>
    <property type="evidence" value="ECO:0007669"/>
    <property type="project" value="UniProtKB-KW"/>
</dbReference>